<dbReference type="Proteomes" id="UP000299102">
    <property type="component" value="Unassembled WGS sequence"/>
</dbReference>
<feature type="compositionally biased region" description="Basic residues" evidence="1">
    <location>
        <begin position="11"/>
        <end position="27"/>
    </location>
</feature>
<name>A0A4C1YC56_EUMVA</name>
<sequence length="93" mass="10424">MGGSPDGRPSAKARRRRHKRRTRRRRSLYRLSARTVCECKAEVIWSSRPLISSTIHLGVVGGGESLGEVEFETRDTGSDPETGRSDRRTVKLS</sequence>
<evidence type="ECO:0000313" key="2">
    <source>
        <dbReference type="EMBL" id="GBP73598.1"/>
    </source>
</evidence>
<comment type="caution">
    <text evidence="2">The sequence shown here is derived from an EMBL/GenBank/DDBJ whole genome shotgun (WGS) entry which is preliminary data.</text>
</comment>
<dbReference type="EMBL" id="BGZK01001179">
    <property type="protein sequence ID" value="GBP73598.1"/>
    <property type="molecule type" value="Genomic_DNA"/>
</dbReference>
<feature type="compositionally biased region" description="Basic and acidic residues" evidence="1">
    <location>
        <begin position="71"/>
        <end position="93"/>
    </location>
</feature>
<dbReference type="AlphaFoldDB" id="A0A4C1YC56"/>
<feature type="region of interest" description="Disordered" evidence="1">
    <location>
        <begin position="1"/>
        <end position="27"/>
    </location>
</feature>
<proteinExistence type="predicted"/>
<keyword evidence="3" id="KW-1185">Reference proteome</keyword>
<protein>
    <submittedName>
        <fullName evidence="2">Uncharacterized protein</fullName>
    </submittedName>
</protein>
<organism evidence="2 3">
    <name type="scientific">Eumeta variegata</name>
    <name type="common">Bagworm moth</name>
    <name type="synonym">Eumeta japonica</name>
    <dbReference type="NCBI Taxonomy" id="151549"/>
    <lineage>
        <taxon>Eukaryota</taxon>
        <taxon>Metazoa</taxon>
        <taxon>Ecdysozoa</taxon>
        <taxon>Arthropoda</taxon>
        <taxon>Hexapoda</taxon>
        <taxon>Insecta</taxon>
        <taxon>Pterygota</taxon>
        <taxon>Neoptera</taxon>
        <taxon>Endopterygota</taxon>
        <taxon>Lepidoptera</taxon>
        <taxon>Glossata</taxon>
        <taxon>Ditrysia</taxon>
        <taxon>Tineoidea</taxon>
        <taxon>Psychidae</taxon>
        <taxon>Oiketicinae</taxon>
        <taxon>Eumeta</taxon>
    </lineage>
</organism>
<gene>
    <name evidence="2" type="ORF">EVAR_59812_1</name>
</gene>
<reference evidence="2 3" key="1">
    <citation type="journal article" date="2019" name="Commun. Biol.">
        <title>The bagworm genome reveals a unique fibroin gene that provides high tensile strength.</title>
        <authorList>
            <person name="Kono N."/>
            <person name="Nakamura H."/>
            <person name="Ohtoshi R."/>
            <person name="Tomita M."/>
            <person name="Numata K."/>
            <person name="Arakawa K."/>
        </authorList>
    </citation>
    <scope>NUCLEOTIDE SEQUENCE [LARGE SCALE GENOMIC DNA]</scope>
</reference>
<evidence type="ECO:0000256" key="1">
    <source>
        <dbReference type="SAM" id="MobiDB-lite"/>
    </source>
</evidence>
<feature type="region of interest" description="Disordered" evidence="1">
    <location>
        <begin position="68"/>
        <end position="93"/>
    </location>
</feature>
<accession>A0A4C1YC56</accession>
<evidence type="ECO:0000313" key="3">
    <source>
        <dbReference type="Proteomes" id="UP000299102"/>
    </source>
</evidence>